<evidence type="ECO:0000313" key="3">
    <source>
        <dbReference type="Proteomes" id="UP000248079"/>
    </source>
</evidence>
<dbReference type="InterPro" id="IPR032559">
    <property type="entry name" value="DUF4933"/>
</dbReference>
<evidence type="ECO:0000313" key="2">
    <source>
        <dbReference type="EMBL" id="PXY00876.1"/>
    </source>
</evidence>
<dbReference type="OrthoDB" id="1110188at2"/>
<dbReference type="EMBL" id="QFLI01000005">
    <property type="protein sequence ID" value="PXY00876.1"/>
    <property type="molecule type" value="Genomic_DNA"/>
</dbReference>
<protein>
    <recommendedName>
        <fullName evidence="4">DUF4933 domain-containing protein</fullName>
    </recommendedName>
</protein>
<dbReference type="RefSeq" id="WP_110361242.1">
    <property type="nucleotide sequence ID" value="NZ_QFLI01000005.1"/>
</dbReference>
<reference evidence="2 3" key="1">
    <citation type="submission" date="2018-05" db="EMBL/GenBank/DDBJ databases">
        <title>Marinifilum breve JC075T sp. nov., a marine bacterium isolated from Yongle Blue Hole in the South China Sea.</title>
        <authorList>
            <person name="Fu T."/>
        </authorList>
    </citation>
    <scope>NUCLEOTIDE SEQUENCE [LARGE SCALE GENOMIC DNA]</scope>
    <source>
        <strain evidence="2 3">JC075</strain>
    </source>
</reference>
<dbReference type="Pfam" id="PF16287">
    <property type="entry name" value="DUF4933"/>
    <property type="match status" value="1"/>
</dbReference>
<dbReference type="PROSITE" id="PS51257">
    <property type="entry name" value="PROKAR_LIPOPROTEIN"/>
    <property type="match status" value="1"/>
</dbReference>
<sequence length="512" mass="59236">MRYFFLIIIPLLILSSCKNKSLKLNEKDLAQKILSEEEILAQKEELRLKKEQELADSLAKLPKGFRFESVRKTDASHPPIVIDIENRMDSIKEFKLSDVAKSIEYIKMQNLPDSSIANNINYKYYMTDKHIVASNLYGIHLFTKNGEFKNTIVKNQLSGVKYKENENQVLVYYSEYAKIGGSPNVWSRGDQLYYNYRNTNTGQNYIMEVDCSKDLINTQYQFDPENPLAVSGAGKVLVDLNRGQNKPFKAPYPNGMSSFSPQNTYQYIGIFTPDRNTYFSRRSRKGNMLEIFNTKGDTLAEFTKFERLVNFKARVIRGFDYGTQYEKGGNYYFRSDYNDTIFKVIPPNIIKPEYVIKLGKHKVSKQDASHPKFDLKGKIVPQEWADGKDFIFIELTADDNYCPNSRKKNSVRMLYAIYSKKNQKLNFVKYDPYNYEMDLLENDIDGGFSVWPSSYMVNRKNNIMVSLLGRDIKEKVNSDEFKNSTAPAANKEKLIQLAKTCSDTDQVLMLVK</sequence>
<gene>
    <name evidence="2" type="ORF">DF185_13340</name>
</gene>
<keyword evidence="1" id="KW-0175">Coiled coil</keyword>
<dbReference type="Proteomes" id="UP000248079">
    <property type="component" value="Unassembled WGS sequence"/>
</dbReference>
<dbReference type="AlphaFoldDB" id="A0A2V3ZX19"/>
<feature type="coiled-coil region" evidence="1">
    <location>
        <begin position="34"/>
        <end position="61"/>
    </location>
</feature>
<evidence type="ECO:0000256" key="1">
    <source>
        <dbReference type="SAM" id="Coils"/>
    </source>
</evidence>
<accession>A0A2V3ZX19</accession>
<keyword evidence="3" id="KW-1185">Reference proteome</keyword>
<organism evidence="2 3">
    <name type="scientific">Marinifilum breve</name>
    <dbReference type="NCBI Taxonomy" id="2184082"/>
    <lineage>
        <taxon>Bacteria</taxon>
        <taxon>Pseudomonadati</taxon>
        <taxon>Bacteroidota</taxon>
        <taxon>Bacteroidia</taxon>
        <taxon>Marinilabiliales</taxon>
        <taxon>Marinifilaceae</taxon>
    </lineage>
</organism>
<name>A0A2V3ZX19_9BACT</name>
<comment type="caution">
    <text evidence="2">The sequence shown here is derived from an EMBL/GenBank/DDBJ whole genome shotgun (WGS) entry which is preliminary data.</text>
</comment>
<evidence type="ECO:0008006" key="4">
    <source>
        <dbReference type="Google" id="ProtNLM"/>
    </source>
</evidence>
<proteinExistence type="predicted"/>